<accession>A0AA38IMS0</accession>
<protein>
    <submittedName>
        <fullName evidence="1">Uncharacterized protein</fullName>
    </submittedName>
</protein>
<sequence length="117" mass="13110">MLIRRMPLLTYGVNSRRIFSRKFLSSGRRSGQSNSTLLSFIMLLLISKANIGGTIRARNEGAHSRLGWERPRGSTQGPLLVPFSLISRCARWDHLDESRKGQQKVHSCSCISPSVVN</sequence>
<reference evidence="1" key="1">
    <citation type="journal article" date="2023" name="G3 (Bethesda)">
        <title>Whole genome assemblies of Zophobas morio and Tenebrio molitor.</title>
        <authorList>
            <person name="Kaur S."/>
            <person name="Stinson S.A."/>
            <person name="diCenzo G.C."/>
        </authorList>
    </citation>
    <scope>NUCLEOTIDE SEQUENCE</scope>
    <source>
        <strain evidence="1">QUZm001</strain>
    </source>
</reference>
<comment type="caution">
    <text evidence="1">The sequence shown here is derived from an EMBL/GenBank/DDBJ whole genome shotgun (WGS) entry which is preliminary data.</text>
</comment>
<dbReference type="Proteomes" id="UP001168821">
    <property type="component" value="Unassembled WGS sequence"/>
</dbReference>
<gene>
    <name evidence="1" type="ORF">Zmor_010158</name>
</gene>
<keyword evidence="2" id="KW-1185">Reference proteome</keyword>
<dbReference type="AlphaFoldDB" id="A0AA38IMS0"/>
<evidence type="ECO:0000313" key="1">
    <source>
        <dbReference type="EMBL" id="KAJ3658420.1"/>
    </source>
</evidence>
<proteinExistence type="predicted"/>
<evidence type="ECO:0000313" key="2">
    <source>
        <dbReference type="Proteomes" id="UP001168821"/>
    </source>
</evidence>
<organism evidence="1 2">
    <name type="scientific">Zophobas morio</name>
    <dbReference type="NCBI Taxonomy" id="2755281"/>
    <lineage>
        <taxon>Eukaryota</taxon>
        <taxon>Metazoa</taxon>
        <taxon>Ecdysozoa</taxon>
        <taxon>Arthropoda</taxon>
        <taxon>Hexapoda</taxon>
        <taxon>Insecta</taxon>
        <taxon>Pterygota</taxon>
        <taxon>Neoptera</taxon>
        <taxon>Endopterygota</taxon>
        <taxon>Coleoptera</taxon>
        <taxon>Polyphaga</taxon>
        <taxon>Cucujiformia</taxon>
        <taxon>Tenebrionidae</taxon>
        <taxon>Zophobas</taxon>
    </lineage>
</organism>
<name>A0AA38IMS0_9CUCU</name>
<dbReference type="EMBL" id="JALNTZ010000003">
    <property type="protein sequence ID" value="KAJ3658420.1"/>
    <property type="molecule type" value="Genomic_DNA"/>
</dbReference>